<feature type="compositionally biased region" description="Gly residues" evidence="2">
    <location>
        <begin position="93"/>
        <end position="123"/>
    </location>
</feature>
<dbReference type="Pfam" id="PF00400">
    <property type="entry name" value="WD40"/>
    <property type="match status" value="3"/>
</dbReference>
<dbReference type="GO" id="GO:0003720">
    <property type="term" value="F:telomerase activity"/>
    <property type="evidence" value="ECO:0007669"/>
    <property type="project" value="TreeGrafter"/>
</dbReference>
<dbReference type="PROSITE" id="PS50988">
    <property type="entry name" value="TROVE"/>
    <property type="match status" value="1"/>
</dbReference>
<dbReference type="SUPFAM" id="SSF50978">
    <property type="entry name" value="WD40 repeat-like"/>
    <property type="match status" value="2"/>
</dbReference>
<evidence type="ECO:0000256" key="2">
    <source>
        <dbReference type="SAM" id="MobiDB-lite"/>
    </source>
</evidence>
<dbReference type="InterPro" id="IPR037214">
    <property type="entry name" value="TROVE_dom_sf"/>
</dbReference>
<dbReference type="PROSITE" id="PS50294">
    <property type="entry name" value="WD_REPEATS_REGION"/>
    <property type="match status" value="2"/>
</dbReference>
<name>A0A8T2KWF6_ASTMX</name>
<dbReference type="Pfam" id="PF05729">
    <property type="entry name" value="NACHT"/>
    <property type="match status" value="1"/>
</dbReference>
<dbReference type="CDD" id="cd00200">
    <property type="entry name" value="WD40"/>
    <property type="match status" value="1"/>
</dbReference>
<dbReference type="Proteomes" id="UP000752171">
    <property type="component" value="Unassembled WGS sequence"/>
</dbReference>
<feature type="region of interest" description="Disordered" evidence="2">
    <location>
        <begin position="166"/>
        <end position="191"/>
    </location>
</feature>
<proteinExistence type="predicted"/>
<dbReference type="PANTHER" id="PTHR44791:SF1">
    <property type="entry name" value="TELOMERASE PROTEIN COMPONENT 1"/>
    <property type="match status" value="1"/>
</dbReference>
<evidence type="ECO:0000313" key="6">
    <source>
        <dbReference type="Proteomes" id="UP000752171"/>
    </source>
</evidence>
<feature type="domain" description="TROVE" evidence="4">
    <location>
        <begin position="211"/>
        <end position="637"/>
    </location>
</feature>
<reference evidence="5 6" key="1">
    <citation type="submission" date="2021-07" db="EMBL/GenBank/DDBJ databases">
        <authorList>
            <person name="Imarazene B."/>
            <person name="Zahm M."/>
            <person name="Klopp C."/>
            <person name="Cabau C."/>
            <person name="Beille S."/>
            <person name="Jouanno E."/>
            <person name="Castinel A."/>
            <person name="Lluch J."/>
            <person name="Gil L."/>
            <person name="Kuchtly C."/>
            <person name="Lopez Roques C."/>
            <person name="Donnadieu C."/>
            <person name="Parrinello H."/>
            <person name="Journot L."/>
            <person name="Du K."/>
            <person name="Schartl M."/>
            <person name="Retaux S."/>
            <person name="Guiguen Y."/>
        </authorList>
    </citation>
    <scope>NUCLEOTIDE SEQUENCE [LARGE SCALE GENOMIC DNA]</scope>
    <source>
        <strain evidence="5">Pach_M1</strain>
        <tissue evidence="5">Testis</tissue>
    </source>
</reference>
<sequence>MKPPVLISSDLMDCVEARVHSSASVLKLENRILVQASSVRSVTPDLSSPTSSISSSCPALQPSFLSSTQLKQDLFPFPSVSSSNHSPFTAGHSAGGGSADGGSAGGGSAGGGSAGGGSAGGGSAEAHSAVDGSVAGIFTGSSEEKELKFKSEQVHRCYTENVCSHTEELTEDVDPEDPADPQSLSEREMRVSKEEKEWTWTIELAEEFGELETDSSNEEAELLKEKKFKLLNLVCCSLVNKSCSPGQKGWDEKRSVWRKIRSLAEEITHSDPEFLLKVAVYSRQELNKHLMASYLIALAAYLPASKPHVRRYFCAAVRLPSDWLQVPRIYSTCFSSSLPTCLKKGLVDKFKQFSESQLAKYCTRRRRKHKAANNSPELYKKWAELLRSNPSTLQREQSEFTMQNMIKRLHIKEPAELVMSILGKKYPADVKAFKNSGLSGDWLSDCAGQRMKLEQPDSWQTTLSREGNTAKTWEKLIDSKSLPFVVMLKNLRNIISQGISADHHHKILKRLRSESAVIQSKLLPLRFLSAYKAITELKKSADGTGKADSSKAVLLGILNRFKRSKCFRYMDWSSERRRRLRVTMGVPFIYRLHSANRRFLLRARQRKFSQELLEDYLQALLKAVQISCSYNIPLIPGHTLICISHFSSGVSWYEHFCPPAEPSEDQQETSSAAGVRPVLSHNHVLLLVHNVLLSDLTAVPLAVMLGYGCEHSQVLLTNSIECQEADHRSGSLLDRVRDTVKQMEGGWTDTEGKRYSDVFSKLSEDNAKLDNIILMTDDWQESETELETELEKYRKKSSSEALVVNVLLLMVLYSVFRKDVSGDPHTVDVFGLSNQMLRFVSERGSSRLLDHVELMHTLYDVPPPAELRNKPERAADLVPLPTTPTLRWREVRVYISSAWRDMGAERDVLVQSVFPELRRRAAPHCLYLQEVELRSGVTEEDLARAVELCLSEVGRSQLMLGILGERYGPVLPRPALDNLPEGSWLGTDPCSLSITEMEIRQFQSVYPDSAQNRMFFYFRSPQLLSSVPVAWRADFTAESRESEDKLKDLKEWIRKNEFRVIENYPCEWSGVVGGRPAVGGLEEMAKAVTEDLWTALQKLFVEEVDEADLIKQQEMHQEAQRRHFHRRRKFISAAMGKIQESQRKGGILLVEGSPGAGKTAFMAAVAHALKSPACDVISYSTAASQSARSISHMLRCLVQSLRKMKEVEEELAPSVSYRALLSEFHLRLAELGEDPLLVLLVDGADLVHDARGQMVSDWIPENIPKGVCLVLSVSTGSALYNSLSKRRCCVSFPLGLLPWPERWDVLLKELGVCGGELRDSESSKQIETLLMKKGAGSSLYLRLVCEELRNHASFQEMMDSVQALPQSLCELVQHTLLRLQTQFGIAGLDWTLAALSVSSTGLRDRDLYTLLNLCSDLSSIQRPPTWQETLYLAKNPKNRVPMMVLCQLAVTLRRLIQPSFSHSPDEPLAMTNEEVRSAFMQFCVSTEEDLNRAHLILSAHLWVRSDPHENNTFIHCDAEALNYLLTHLMKCGQWEQVHFLLSSYYFLYANVRHGLLHPLLESYTLLYDVWQCEDFLKRHAPLLSHWPALFVQQALNEADDSPARVWAERIVLQGGVRALKRLNKTGPSEQQDGELVSRLPWAPSCVAVSPGGVFLVVGTEKGILHIFLLDTKQEVRSLVSTCDGISGCIFLEESVVCITSYSGQVEVWDFQSACRTARLNAHSRKITGCDVSSDRKLFATVSLDFSLKVWSSRGLQQVASLLQPSPPNCVTFDPAGILVAVGCWDGAVRVWKWIDKQEHKTLIGHGSSVRCVRFCSSSYLLCSGSLDGEVRLWSLPAENCMWRRQAHCGSVEALSFLADEEIMLSAGRDGTVDTGFLRCPGGAVRALACGRSGCVFSVSDDRSVRAWSLSTVHPPEQRESLSAVCFLEKGKLLVCGFSSGRLELWHQNKLIYSDKVSDGGIGAVTGMPDKQLAVSCSDRSVTVWKLELDSELCTAGVFKVSSYTLDIPAAHLLYSNILLAVCRDASIVDVFSTAGDNRQCLNTWFNNIQPLGVVKNDAKSFWIVGESKSELQLIFVLSVVSGSCWYSDFCNINLGWEKEGSREEHHEEKREEQSEEHHEEKREEQSEEHHEEKCGEQSKEHHEEKREEQSEEHHEEKRGEQSEEHHEEKRGEQSKEHHEGKREEQSEEHHEEKRFIVCGDAKGYMWTNQPPSSWSKKRRAHSDRVSVLRLTDKAIISASSDGTIKLWDRNTNKQVGLFVCGAPVEILEINEDDPSQLVCGDALGQVYFLSWLG</sequence>
<evidence type="ECO:0000256" key="1">
    <source>
        <dbReference type="PROSITE-ProRule" id="PRU00221"/>
    </source>
</evidence>
<dbReference type="Gene3D" id="1.25.40.370">
    <property type="match status" value="1"/>
</dbReference>
<dbReference type="GO" id="GO:0000722">
    <property type="term" value="P:telomere maintenance via recombination"/>
    <property type="evidence" value="ECO:0007669"/>
    <property type="project" value="TreeGrafter"/>
</dbReference>
<dbReference type="InterPro" id="IPR036322">
    <property type="entry name" value="WD40_repeat_dom_sf"/>
</dbReference>
<protein>
    <submittedName>
        <fullName evidence="5">Telomerase protein component 1</fullName>
    </submittedName>
</protein>
<dbReference type="Pfam" id="PF25048">
    <property type="entry name" value="Beta-prop_TEP1_C"/>
    <property type="match status" value="1"/>
</dbReference>
<feature type="domain" description="NACHT" evidence="3">
    <location>
        <begin position="1146"/>
        <end position="1279"/>
    </location>
</feature>
<dbReference type="SMART" id="SM00320">
    <property type="entry name" value="WD40"/>
    <property type="match status" value="10"/>
</dbReference>
<feature type="repeat" description="WD" evidence="1">
    <location>
        <begin position="1719"/>
        <end position="1760"/>
    </location>
</feature>
<keyword evidence="1" id="KW-0853">WD repeat</keyword>
<comment type="caution">
    <text evidence="5">The sequence shown here is derived from an EMBL/GenBank/DDBJ whole genome shotgun (WGS) entry which is preliminary data.</text>
</comment>
<dbReference type="InterPro" id="IPR056828">
    <property type="entry name" value="Beta-prop_TEP1_C"/>
</dbReference>
<evidence type="ECO:0000259" key="3">
    <source>
        <dbReference type="PROSITE" id="PS50837"/>
    </source>
</evidence>
<feature type="region of interest" description="Disordered" evidence="2">
    <location>
        <begin position="81"/>
        <end position="127"/>
    </location>
</feature>
<dbReference type="EMBL" id="JAICCE010000021">
    <property type="protein sequence ID" value="KAG9262205.1"/>
    <property type="molecule type" value="Genomic_DNA"/>
</dbReference>
<feature type="compositionally biased region" description="Acidic residues" evidence="2">
    <location>
        <begin position="169"/>
        <end position="179"/>
    </location>
</feature>
<dbReference type="InterPro" id="IPR007111">
    <property type="entry name" value="NACHT_NTPase"/>
</dbReference>
<dbReference type="Pfam" id="PF05731">
    <property type="entry name" value="TROVE"/>
    <property type="match status" value="1"/>
</dbReference>
<dbReference type="Gene3D" id="2.130.10.10">
    <property type="entry name" value="YVTN repeat-like/Quinoprotein amine dehydrogenase"/>
    <property type="match status" value="4"/>
</dbReference>
<evidence type="ECO:0000259" key="4">
    <source>
        <dbReference type="PROSITE" id="PS50988"/>
    </source>
</evidence>
<dbReference type="PROSITE" id="PS50837">
    <property type="entry name" value="NACHT"/>
    <property type="match status" value="1"/>
</dbReference>
<dbReference type="Pfam" id="PF13271">
    <property type="entry name" value="DUF4062"/>
    <property type="match status" value="1"/>
</dbReference>
<accession>A0A8T2KWF6</accession>
<dbReference type="InterPro" id="IPR052652">
    <property type="entry name" value="Telomerase_Complex_Comp"/>
</dbReference>
<dbReference type="InterPro" id="IPR045804">
    <property type="entry name" value="DUF5920"/>
</dbReference>
<feature type="repeat" description="WD" evidence="1">
    <location>
        <begin position="2218"/>
        <end position="2257"/>
    </location>
</feature>
<dbReference type="Gene3D" id="3.40.50.410">
    <property type="entry name" value="von Willebrand factor, type A domain"/>
    <property type="match status" value="1"/>
</dbReference>
<dbReference type="InterPro" id="IPR008858">
    <property type="entry name" value="TROVE_dom"/>
</dbReference>
<dbReference type="InterPro" id="IPR036465">
    <property type="entry name" value="vWFA_dom_sf"/>
</dbReference>
<dbReference type="PANTHER" id="PTHR44791">
    <property type="entry name" value="TELOMERASE PROTEIN COMPONENT 1 TEP1"/>
    <property type="match status" value="1"/>
</dbReference>
<dbReference type="InterPro" id="IPR001680">
    <property type="entry name" value="WD40_rpt"/>
</dbReference>
<evidence type="ECO:0000313" key="5">
    <source>
        <dbReference type="EMBL" id="KAG9262205.1"/>
    </source>
</evidence>
<dbReference type="SUPFAM" id="SSF52540">
    <property type="entry name" value="P-loop containing nucleoside triphosphate hydrolases"/>
    <property type="match status" value="1"/>
</dbReference>
<feature type="region of interest" description="Disordered" evidence="2">
    <location>
        <begin position="2100"/>
        <end position="2192"/>
    </location>
</feature>
<dbReference type="Pfam" id="PF19334">
    <property type="entry name" value="DUF5920"/>
    <property type="match status" value="1"/>
</dbReference>
<dbReference type="InterPro" id="IPR027417">
    <property type="entry name" value="P-loop_NTPase"/>
</dbReference>
<gene>
    <name evidence="5" type="primary">TEP1</name>
    <name evidence="5" type="ORF">AMEX_G23947</name>
</gene>
<organism evidence="5 6">
    <name type="scientific">Astyanax mexicanus</name>
    <name type="common">Blind cave fish</name>
    <name type="synonym">Astyanax fasciatus mexicanus</name>
    <dbReference type="NCBI Taxonomy" id="7994"/>
    <lineage>
        <taxon>Eukaryota</taxon>
        <taxon>Metazoa</taxon>
        <taxon>Chordata</taxon>
        <taxon>Craniata</taxon>
        <taxon>Vertebrata</taxon>
        <taxon>Euteleostomi</taxon>
        <taxon>Actinopterygii</taxon>
        <taxon>Neopterygii</taxon>
        <taxon>Teleostei</taxon>
        <taxon>Ostariophysi</taxon>
        <taxon>Characiformes</taxon>
        <taxon>Characoidei</taxon>
        <taxon>Acestrorhamphidae</taxon>
        <taxon>Acestrorhamphinae</taxon>
        <taxon>Astyanax</taxon>
    </lineage>
</organism>
<dbReference type="GO" id="GO:0070034">
    <property type="term" value="F:telomerase RNA binding"/>
    <property type="evidence" value="ECO:0007669"/>
    <property type="project" value="TreeGrafter"/>
</dbReference>
<dbReference type="InterPro" id="IPR025139">
    <property type="entry name" value="DUF4062"/>
</dbReference>
<dbReference type="GO" id="GO:0005697">
    <property type="term" value="C:telomerase holoenzyme complex"/>
    <property type="evidence" value="ECO:0007669"/>
    <property type="project" value="TreeGrafter"/>
</dbReference>
<dbReference type="Gene3D" id="3.40.50.300">
    <property type="entry name" value="P-loop containing nucleotide triphosphate hydrolases"/>
    <property type="match status" value="1"/>
</dbReference>
<dbReference type="SUPFAM" id="SSF140864">
    <property type="entry name" value="TROVE domain-like"/>
    <property type="match status" value="1"/>
</dbReference>
<dbReference type="InterPro" id="IPR015943">
    <property type="entry name" value="WD40/YVTN_repeat-like_dom_sf"/>
</dbReference>
<dbReference type="PROSITE" id="PS50082">
    <property type="entry name" value="WD_REPEATS_2"/>
    <property type="match status" value="3"/>
</dbReference>
<feature type="repeat" description="WD" evidence="1">
    <location>
        <begin position="1802"/>
        <end position="1835"/>
    </location>
</feature>